<dbReference type="PANTHER" id="PTHR37984">
    <property type="entry name" value="PROTEIN CBG26694"/>
    <property type="match status" value="1"/>
</dbReference>
<dbReference type="CDD" id="cd01647">
    <property type="entry name" value="RT_LTR"/>
    <property type="match status" value="1"/>
</dbReference>
<dbReference type="Pfam" id="PF00078">
    <property type="entry name" value="RVT_1"/>
    <property type="match status" value="1"/>
</dbReference>
<protein>
    <recommendedName>
        <fullName evidence="2">ribonuclease H</fullName>
        <ecNumber evidence="2">3.1.26.4</ecNumber>
    </recommendedName>
</protein>
<dbReference type="PROSITE" id="PS50878">
    <property type="entry name" value="RT_POL"/>
    <property type="match status" value="1"/>
</dbReference>
<dbReference type="InterPro" id="IPR050951">
    <property type="entry name" value="Retrovirus_Pol_polyprotein"/>
</dbReference>
<dbReference type="InterPro" id="IPR043502">
    <property type="entry name" value="DNA/RNA_pol_sf"/>
</dbReference>
<evidence type="ECO:0000313" key="12">
    <source>
        <dbReference type="EMBL" id="KAG6934609.1"/>
    </source>
</evidence>
<dbReference type="AlphaFoldDB" id="A0A8T1T0G4"/>
<dbReference type="EMBL" id="JAHGAV010000054">
    <property type="protein sequence ID" value="KAG6934609.1"/>
    <property type="molecule type" value="Genomic_DNA"/>
</dbReference>
<dbReference type="PANTHER" id="PTHR37984:SF5">
    <property type="entry name" value="PROTEIN NYNRIN-LIKE"/>
    <property type="match status" value="1"/>
</dbReference>
<evidence type="ECO:0000256" key="2">
    <source>
        <dbReference type="ARBA" id="ARBA00012180"/>
    </source>
</evidence>
<gene>
    <name evidence="12" type="ORF">G0U57_016789</name>
</gene>
<keyword evidence="6" id="KW-0540">Nuclease</keyword>
<keyword evidence="8" id="KW-0378">Hydrolase</keyword>
<comment type="similarity">
    <text evidence="1">Belongs to the beta type-B retroviral polymerase family. HERV class-II K(HML-2) pol subfamily.</text>
</comment>
<comment type="caution">
    <text evidence="12">The sequence shown here is derived from an EMBL/GenBank/DDBJ whole genome shotgun (WGS) entry which is preliminary data.</text>
</comment>
<proteinExistence type="inferred from homology"/>
<dbReference type="InterPro" id="IPR043128">
    <property type="entry name" value="Rev_trsase/Diguanyl_cyclase"/>
</dbReference>
<dbReference type="OrthoDB" id="9427410at2759"/>
<evidence type="ECO:0000256" key="7">
    <source>
        <dbReference type="ARBA" id="ARBA00022759"/>
    </source>
</evidence>
<keyword evidence="4" id="KW-0808">Transferase</keyword>
<reference evidence="12 13" key="1">
    <citation type="journal article" date="2020" name="G3 (Bethesda)">
        <title>Draft Genome of the Common Snapping Turtle, Chelydra serpentina, a Model for Phenotypic Plasticity in Reptiles.</title>
        <authorList>
            <person name="Das D."/>
            <person name="Singh S.K."/>
            <person name="Bierstedt J."/>
            <person name="Erickson A."/>
            <person name="Galli G.L.J."/>
            <person name="Crossley D.A. 2nd"/>
            <person name="Rhen T."/>
        </authorList>
    </citation>
    <scope>NUCLEOTIDE SEQUENCE [LARGE SCALE GENOMIC DNA]</scope>
    <source>
        <strain evidence="12">KW</strain>
    </source>
</reference>
<keyword evidence="9" id="KW-0695">RNA-directed DNA polymerase</keyword>
<evidence type="ECO:0000256" key="1">
    <source>
        <dbReference type="ARBA" id="ARBA00010879"/>
    </source>
</evidence>
<dbReference type="InterPro" id="IPR041577">
    <property type="entry name" value="RT_RNaseH_2"/>
</dbReference>
<evidence type="ECO:0000256" key="3">
    <source>
        <dbReference type="ARBA" id="ARBA00022670"/>
    </source>
</evidence>
<dbReference type="InterPro" id="IPR000477">
    <property type="entry name" value="RT_dom"/>
</dbReference>
<evidence type="ECO:0000256" key="4">
    <source>
        <dbReference type="ARBA" id="ARBA00022679"/>
    </source>
</evidence>
<evidence type="ECO:0000313" key="13">
    <source>
        <dbReference type="Proteomes" id="UP000765507"/>
    </source>
</evidence>
<keyword evidence="7" id="KW-0255">Endonuclease</keyword>
<accession>A0A8T1T0G4</accession>
<evidence type="ECO:0000256" key="8">
    <source>
        <dbReference type="ARBA" id="ARBA00022801"/>
    </source>
</evidence>
<dbReference type="FunFam" id="3.10.10.10:FF:000007">
    <property type="entry name" value="Retrovirus-related Pol polyprotein from transposon 17.6-like Protein"/>
    <property type="match status" value="1"/>
</dbReference>
<evidence type="ECO:0000256" key="5">
    <source>
        <dbReference type="ARBA" id="ARBA00022695"/>
    </source>
</evidence>
<evidence type="ECO:0000256" key="10">
    <source>
        <dbReference type="ARBA" id="ARBA00023268"/>
    </source>
</evidence>
<dbReference type="Gene3D" id="3.10.10.10">
    <property type="entry name" value="HIV Type 1 Reverse Transcriptase, subunit A, domain 1"/>
    <property type="match status" value="1"/>
</dbReference>
<evidence type="ECO:0000256" key="9">
    <source>
        <dbReference type="ARBA" id="ARBA00022918"/>
    </source>
</evidence>
<sequence>MREAVEEEVQAMLELGVIERSQSEWRSPVVLVPKPDGSRRFCIDFRRINAISKFDAYPMPRVDELLDRLGEACYITTLDLTKGYWQIPLDPRSKEKTAFATPSGLYHFTRMPFGLHGAPATFQRLMDRILQPHTRYAAAYLDDVVIYGSNWDEHLNQVAAVLRDLRAAGLTANPRKCRIGREETTYLGYTLGRGQVRPLVGKVQALQEYQAPTTKRQVRQFLGLAGYYRRFVPHFATITAPLTELLTKDSPRRVGWSDECETAFRTIKERLCSEPVLFSPDFHREFIVQTDASGIGLGAVLSQEVDGEEHPIVYLSRKLFP</sequence>
<dbReference type="Gene3D" id="3.10.20.370">
    <property type="match status" value="1"/>
</dbReference>
<feature type="domain" description="Reverse transcriptase" evidence="11">
    <location>
        <begin position="13"/>
        <end position="191"/>
    </location>
</feature>
<keyword evidence="13" id="KW-1185">Reference proteome</keyword>
<name>A0A8T1T0G4_CHESE</name>
<dbReference type="GO" id="GO:0003964">
    <property type="term" value="F:RNA-directed DNA polymerase activity"/>
    <property type="evidence" value="ECO:0007669"/>
    <property type="project" value="UniProtKB-KW"/>
</dbReference>
<dbReference type="SUPFAM" id="SSF56672">
    <property type="entry name" value="DNA/RNA polymerases"/>
    <property type="match status" value="1"/>
</dbReference>
<evidence type="ECO:0000256" key="6">
    <source>
        <dbReference type="ARBA" id="ARBA00022722"/>
    </source>
</evidence>
<evidence type="ECO:0000259" key="11">
    <source>
        <dbReference type="PROSITE" id="PS50878"/>
    </source>
</evidence>
<organism evidence="12 13">
    <name type="scientific">Chelydra serpentina</name>
    <name type="common">Snapping turtle</name>
    <name type="synonym">Testudo serpentina</name>
    <dbReference type="NCBI Taxonomy" id="8475"/>
    <lineage>
        <taxon>Eukaryota</taxon>
        <taxon>Metazoa</taxon>
        <taxon>Chordata</taxon>
        <taxon>Craniata</taxon>
        <taxon>Vertebrata</taxon>
        <taxon>Euteleostomi</taxon>
        <taxon>Archelosauria</taxon>
        <taxon>Testudinata</taxon>
        <taxon>Testudines</taxon>
        <taxon>Cryptodira</taxon>
        <taxon>Durocryptodira</taxon>
        <taxon>Americhelydia</taxon>
        <taxon>Chelydroidea</taxon>
        <taxon>Chelydridae</taxon>
        <taxon>Chelydra</taxon>
    </lineage>
</organism>
<keyword evidence="5" id="KW-0548">Nucleotidyltransferase</keyword>
<dbReference type="GO" id="GO:0008233">
    <property type="term" value="F:peptidase activity"/>
    <property type="evidence" value="ECO:0007669"/>
    <property type="project" value="UniProtKB-KW"/>
</dbReference>
<feature type="non-terminal residue" evidence="12">
    <location>
        <position position="321"/>
    </location>
</feature>
<dbReference type="GO" id="GO:0004523">
    <property type="term" value="F:RNA-DNA hybrid ribonuclease activity"/>
    <property type="evidence" value="ECO:0007669"/>
    <property type="project" value="UniProtKB-EC"/>
</dbReference>
<dbReference type="Pfam" id="PF17919">
    <property type="entry name" value="RT_RNaseH_2"/>
    <property type="match status" value="1"/>
</dbReference>
<dbReference type="FunFam" id="3.30.70.270:FF:000020">
    <property type="entry name" value="Transposon Tf2-6 polyprotein-like Protein"/>
    <property type="match status" value="1"/>
</dbReference>
<keyword evidence="10" id="KW-0511">Multifunctional enzyme</keyword>
<dbReference type="GO" id="GO:0006508">
    <property type="term" value="P:proteolysis"/>
    <property type="evidence" value="ECO:0007669"/>
    <property type="project" value="UniProtKB-KW"/>
</dbReference>
<dbReference type="Proteomes" id="UP000765507">
    <property type="component" value="Unassembled WGS sequence"/>
</dbReference>
<keyword evidence="3" id="KW-0645">Protease</keyword>
<dbReference type="EC" id="3.1.26.4" evidence="2"/>
<dbReference type="Gene3D" id="3.30.70.270">
    <property type="match status" value="2"/>
</dbReference>